<organism evidence="1 2">
    <name type="scientific">Levilinea saccharolytica</name>
    <dbReference type="NCBI Taxonomy" id="229921"/>
    <lineage>
        <taxon>Bacteria</taxon>
        <taxon>Bacillati</taxon>
        <taxon>Chloroflexota</taxon>
        <taxon>Anaerolineae</taxon>
        <taxon>Anaerolineales</taxon>
        <taxon>Anaerolineaceae</taxon>
        <taxon>Levilinea</taxon>
    </lineage>
</organism>
<dbReference type="Proteomes" id="UP000050501">
    <property type="component" value="Unassembled WGS sequence"/>
</dbReference>
<reference evidence="1 2" key="1">
    <citation type="submission" date="2015-07" db="EMBL/GenBank/DDBJ databases">
        <title>Genome sequence of Levilinea saccharolytica DSM 16555.</title>
        <authorList>
            <person name="Hemp J."/>
            <person name="Ward L.M."/>
            <person name="Pace L.A."/>
            <person name="Fischer W.W."/>
        </authorList>
    </citation>
    <scope>NUCLEOTIDE SEQUENCE [LARGE SCALE GENOMIC DNA]</scope>
    <source>
        <strain evidence="1 2">KIBI-1</strain>
    </source>
</reference>
<name>A0A0P6X5E8_9CHLR</name>
<dbReference type="EMBL" id="LGCM01000061">
    <property type="protein sequence ID" value="KPL77088.1"/>
    <property type="molecule type" value="Genomic_DNA"/>
</dbReference>
<evidence type="ECO:0000313" key="2">
    <source>
        <dbReference type="Proteomes" id="UP000050501"/>
    </source>
</evidence>
<dbReference type="AlphaFoldDB" id="A0A0P6X5E8"/>
<sequence>MIISTYGTGFLLNKKLKPTSVVIRVSMSPPLDGLEKVVESMPYLADADIREWQGYDDDPCNW</sequence>
<keyword evidence="2" id="KW-1185">Reference proteome</keyword>
<protein>
    <submittedName>
        <fullName evidence="1">Uncharacterized protein</fullName>
    </submittedName>
</protein>
<gene>
    <name evidence="1" type="ORF">ADN01_16570</name>
</gene>
<proteinExistence type="predicted"/>
<comment type="caution">
    <text evidence="1">The sequence shown here is derived from an EMBL/GenBank/DDBJ whole genome shotgun (WGS) entry which is preliminary data.</text>
</comment>
<evidence type="ECO:0000313" key="1">
    <source>
        <dbReference type="EMBL" id="KPL77088.1"/>
    </source>
</evidence>
<accession>A0A0P6X5E8</accession>